<dbReference type="SUPFAM" id="SSF51197">
    <property type="entry name" value="Clavaminate synthase-like"/>
    <property type="match status" value="1"/>
</dbReference>
<evidence type="ECO:0008006" key="3">
    <source>
        <dbReference type="Google" id="ProtNLM"/>
    </source>
</evidence>
<dbReference type="EMBL" id="CP037901">
    <property type="protein sequence ID" value="QBP13194.1"/>
    <property type="molecule type" value="Genomic_DNA"/>
</dbReference>
<gene>
    <name evidence="1" type="ORF">DDF84_026520</name>
</gene>
<dbReference type="InterPro" id="IPR008775">
    <property type="entry name" value="Phytyl_CoA_dOase-like"/>
</dbReference>
<evidence type="ECO:0000313" key="1">
    <source>
        <dbReference type="EMBL" id="QBP13194.1"/>
    </source>
</evidence>
<dbReference type="OrthoDB" id="9796766at2"/>
<dbReference type="Gene3D" id="2.60.120.620">
    <property type="entry name" value="q2cbj1_9rhob like domain"/>
    <property type="match status" value="1"/>
</dbReference>
<dbReference type="GO" id="GO:0016706">
    <property type="term" value="F:2-oxoglutarate-dependent dioxygenase activity"/>
    <property type="evidence" value="ECO:0007669"/>
    <property type="project" value="UniProtKB-ARBA"/>
</dbReference>
<reference evidence="1 2" key="1">
    <citation type="submission" date="2019-03" db="EMBL/GenBank/DDBJ databases">
        <title>Comparative insights into the high quality Complete genome sequence of highly metal resistant Cupriavidus metallidurans strain BS1 isolated from a gold-copper mine.</title>
        <authorList>
            <person name="Mazhar H.S."/>
            <person name="Rensing C."/>
        </authorList>
    </citation>
    <scope>NUCLEOTIDE SEQUENCE [LARGE SCALE GENOMIC DNA]</scope>
    <source>
        <strain evidence="1 2">BS1</strain>
    </source>
</reference>
<dbReference type="Pfam" id="PF05721">
    <property type="entry name" value="PhyH"/>
    <property type="match status" value="1"/>
</dbReference>
<evidence type="ECO:0000313" key="2">
    <source>
        <dbReference type="Proteomes" id="UP000253772"/>
    </source>
</evidence>
<proteinExistence type="predicted"/>
<organism evidence="1 2">
    <name type="scientific">Cupriavidus metallidurans</name>
    <dbReference type="NCBI Taxonomy" id="119219"/>
    <lineage>
        <taxon>Bacteria</taxon>
        <taxon>Pseudomonadati</taxon>
        <taxon>Pseudomonadota</taxon>
        <taxon>Betaproteobacteria</taxon>
        <taxon>Burkholderiales</taxon>
        <taxon>Burkholderiaceae</taxon>
        <taxon>Cupriavidus</taxon>
    </lineage>
</organism>
<protein>
    <recommendedName>
        <fullName evidence="3">Phytanoyl-CoA dioxygenase</fullName>
    </recommendedName>
</protein>
<sequence length="259" mass="29446">MNTNLARHEAELESQGWTVVPRLIQEELVGMLNHALVPSLDKRDAIRTANGLMENCQGTAHHVLSDDRCYVELLAKFEALDPIIKWFFGGNYILNSYGGFINDGKTYAHDVHRDIRFHSNAKRFMLNTLVMLDDFTEPNGATHILSGSQHQPERPSNDTFFRDAARVTGERGSVLLFDSRIWHAAGENTTNLPRRALTLTFTCPFFKPQLDYPRLMASSGISTLTPFLRQVIGFNARVPASLEEFYVPVEQRFYQRGQD</sequence>
<dbReference type="AlphaFoldDB" id="A0A482J239"/>
<dbReference type="Proteomes" id="UP000253772">
    <property type="component" value="Chromosome c2"/>
</dbReference>
<name>A0A482J239_9BURK</name>
<accession>A0A482J239</accession>
<dbReference type="RefSeq" id="WP_017514144.1">
    <property type="nucleotide sequence ID" value="NZ_CP037901.1"/>
</dbReference>